<dbReference type="NCBIfam" id="TIGR02532">
    <property type="entry name" value="IV_pilin_GFxxxE"/>
    <property type="match status" value="1"/>
</dbReference>
<dbReference type="InterPro" id="IPR012902">
    <property type="entry name" value="N_methyl_site"/>
</dbReference>
<keyword evidence="1" id="KW-1133">Transmembrane helix</keyword>
<keyword evidence="2" id="KW-1185">Reference proteome</keyword>
<dbReference type="PANTHER" id="PTHR30093:SF47">
    <property type="entry name" value="TYPE IV PILUS NON-CORE MINOR PILIN PILE"/>
    <property type="match status" value="1"/>
</dbReference>
<evidence type="ECO:0000256" key="1">
    <source>
        <dbReference type="SAM" id="Phobius"/>
    </source>
</evidence>
<name>A0A8B6X3J2_9BURK</name>
<feature type="transmembrane region" description="Helical" evidence="1">
    <location>
        <begin position="12"/>
        <end position="32"/>
    </location>
</feature>
<dbReference type="InterPro" id="IPR045584">
    <property type="entry name" value="Pilin-like"/>
</dbReference>
<evidence type="ECO:0000313" key="3">
    <source>
        <dbReference type="RefSeq" id="WP_028311357.1"/>
    </source>
</evidence>
<dbReference type="RefSeq" id="WP_028311357.1">
    <property type="nucleotide sequence ID" value="NZ_AXWS01000008.1"/>
</dbReference>
<protein>
    <submittedName>
        <fullName evidence="3">Type IV pilin protein</fullName>
    </submittedName>
</protein>
<dbReference type="OrthoDB" id="8592370at2"/>
<dbReference type="InterPro" id="IPR031982">
    <property type="entry name" value="PilE-like"/>
</dbReference>
<dbReference type="SUPFAM" id="SSF54523">
    <property type="entry name" value="Pili subunits"/>
    <property type="match status" value="1"/>
</dbReference>
<reference evidence="3" key="2">
    <citation type="journal article" date="2010" name="J. Mol. Biol.">
        <title>Pseudomonas aeruginosa minor pilins are incorporated into type IV pili.</title>
        <authorList>
            <person name="Giltner C.L."/>
            <person name="Habash M."/>
            <person name="Burrows L.L."/>
        </authorList>
    </citation>
    <scope>NUCLEOTIDE SEQUENCE</scope>
</reference>
<dbReference type="Pfam" id="PF16732">
    <property type="entry name" value="ComP_DUS"/>
    <property type="match status" value="1"/>
</dbReference>
<reference evidence="3" key="3">
    <citation type="submission" date="2025-08" db="UniProtKB">
        <authorList>
            <consortium name="RefSeq"/>
        </authorList>
    </citation>
    <scope>IDENTIFICATION</scope>
</reference>
<keyword evidence="1" id="KW-0472">Membrane</keyword>
<dbReference type="GO" id="GO:0043683">
    <property type="term" value="P:type IV pilus assembly"/>
    <property type="evidence" value="ECO:0007669"/>
    <property type="project" value="InterPro"/>
</dbReference>
<dbReference type="Pfam" id="PF07963">
    <property type="entry name" value="N_methyl"/>
    <property type="match status" value="1"/>
</dbReference>
<dbReference type="PANTHER" id="PTHR30093">
    <property type="entry name" value="GENERAL SECRETION PATHWAY PROTEIN G"/>
    <property type="match status" value="1"/>
</dbReference>
<dbReference type="PROSITE" id="PS00409">
    <property type="entry name" value="PROKAR_NTER_METHYL"/>
    <property type="match status" value="1"/>
</dbReference>
<sequence length="146" mass="15600">MRIQPGSRQRGFTLIEIMTVVAIVGILAAIAIPNYTEYVHRANRAEARSTLMSAASWMEHRFGETNSYVLTTAASTLFSQRFGNVPSQGRARYTVSVTASTATSYTLTAAPTGSMASDACGSFTIDNYGVRGLSGASRGVTDCWGK</sequence>
<proteinExistence type="predicted"/>
<dbReference type="Gene3D" id="3.30.700.10">
    <property type="entry name" value="Glycoprotein, Type 4 Pilin"/>
    <property type="match status" value="1"/>
</dbReference>
<accession>A0A8B6X3J2</accession>
<evidence type="ECO:0000313" key="2">
    <source>
        <dbReference type="Proteomes" id="UP000675920"/>
    </source>
</evidence>
<reference evidence="3" key="1">
    <citation type="journal article" date="1994" name="Mol. Microbiol.">
        <title>The pilE gene product of Pseudomonas aeruginosa, required for pilus biogenesis, shares amino acid sequence identity with the N-termini of type 4 prepilin proteins.</title>
        <authorList>
            <person name="Russell M.A."/>
            <person name="Darzins A."/>
        </authorList>
    </citation>
    <scope>NUCLEOTIDE SEQUENCE</scope>
</reference>
<keyword evidence="1" id="KW-0812">Transmembrane</keyword>
<dbReference type="Proteomes" id="UP000675920">
    <property type="component" value="Unplaced"/>
</dbReference>
<organism evidence="2 3">
    <name type="scientific">Derxia gummosa DSM 723</name>
    <dbReference type="NCBI Taxonomy" id="1121388"/>
    <lineage>
        <taxon>Bacteria</taxon>
        <taxon>Pseudomonadati</taxon>
        <taxon>Pseudomonadota</taxon>
        <taxon>Betaproteobacteria</taxon>
        <taxon>Burkholderiales</taxon>
        <taxon>Alcaligenaceae</taxon>
        <taxon>Derxia</taxon>
    </lineage>
</organism>
<dbReference type="AlphaFoldDB" id="A0A8B6X3J2"/>